<dbReference type="EMBL" id="JAVDPF010000001">
    <property type="protein sequence ID" value="KAL1886573.1"/>
    <property type="molecule type" value="Genomic_DNA"/>
</dbReference>
<evidence type="ECO:0000313" key="3">
    <source>
        <dbReference type="Proteomes" id="UP001583193"/>
    </source>
</evidence>
<reference evidence="2 3" key="1">
    <citation type="journal article" date="2024" name="IMA Fungus">
        <title>IMA Genome - F19 : A genome assembly and annotation guide to empower mycologists, including annotated draft genome sequences of Ceratocystis pirilliformis, Diaporthe australafricana, Fusarium ophioides, Paecilomyces lecythidis, and Sporothrix stenoceras.</title>
        <authorList>
            <person name="Aylward J."/>
            <person name="Wilson A.M."/>
            <person name="Visagie C.M."/>
            <person name="Spraker J."/>
            <person name="Barnes I."/>
            <person name="Buitendag C."/>
            <person name="Ceriani C."/>
            <person name="Del Mar Angel L."/>
            <person name="du Plessis D."/>
            <person name="Fuchs T."/>
            <person name="Gasser K."/>
            <person name="Kramer D."/>
            <person name="Li W."/>
            <person name="Munsamy K."/>
            <person name="Piso A."/>
            <person name="Price J.L."/>
            <person name="Sonnekus B."/>
            <person name="Thomas C."/>
            <person name="van der Nest A."/>
            <person name="van Dijk A."/>
            <person name="van Heerden A."/>
            <person name="van Vuuren N."/>
            <person name="Yilmaz N."/>
            <person name="Duong T.A."/>
            <person name="van der Merwe N.A."/>
            <person name="Wingfield M.J."/>
            <person name="Wingfield B.D."/>
        </authorList>
    </citation>
    <scope>NUCLEOTIDE SEQUENCE [LARGE SCALE GENOMIC DNA]</scope>
    <source>
        <strain evidence="2 3">CMW 18167</strain>
    </source>
</reference>
<name>A0ABR3YFH4_9EURO</name>
<organism evidence="2 3">
    <name type="scientific">Paecilomyces lecythidis</name>
    <dbReference type="NCBI Taxonomy" id="3004212"/>
    <lineage>
        <taxon>Eukaryota</taxon>
        <taxon>Fungi</taxon>
        <taxon>Dikarya</taxon>
        <taxon>Ascomycota</taxon>
        <taxon>Pezizomycotina</taxon>
        <taxon>Eurotiomycetes</taxon>
        <taxon>Eurotiomycetidae</taxon>
        <taxon>Eurotiales</taxon>
        <taxon>Thermoascaceae</taxon>
        <taxon>Paecilomyces</taxon>
    </lineage>
</organism>
<proteinExistence type="predicted"/>
<gene>
    <name evidence="2" type="ORF">Plec18167_000505</name>
</gene>
<dbReference type="SUPFAM" id="SSF53335">
    <property type="entry name" value="S-adenosyl-L-methionine-dependent methyltransferases"/>
    <property type="match status" value="1"/>
</dbReference>
<keyword evidence="3" id="KW-1185">Reference proteome</keyword>
<comment type="caution">
    <text evidence="2">The sequence shown here is derived from an EMBL/GenBank/DDBJ whole genome shotgun (WGS) entry which is preliminary data.</text>
</comment>
<sequence>MAAAPTSPPPFDNNTQVPHIDVDDDPGYDSYSLTGDEETDTTSIKSSIYRYRIEHGRRYHAYKDGAYWGPNDEEAQETNDLAHHVNMLMMNQKLYLAPLDKPQKVLDIGTGTGIWAIDFADQHPEAMVIGTDLSPIQPRWVPPNLRFEVDDATEYPWTFGQNTFDYIHVRDLFGCIPDWGQFMRQCLDCLKPGGYLEVSNVSVWVDCDDDSIPDDPNHPLRRWGAVFREAGRITGKTTEILETQRQVMSESGFEDVREARFKKPIGPWPKDPLLKEQGRFYQIECLQGSEGWALAFLTRVMKWEIDEVRTFLDDFQACVKDRRIHSYSPVSVVWGRKPIV</sequence>
<accession>A0ABR3YFH4</accession>
<dbReference type="PANTHER" id="PTHR43591">
    <property type="entry name" value="METHYLTRANSFERASE"/>
    <property type="match status" value="1"/>
</dbReference>
<dbReference type="CDD" id="cd02440">
    <property type="entry name" value="AdoMet_MTases"/>
    <property type="match status" value="1"/>
</dbReference>
<feature type="compositionally biased region" description="Pro residues" evidence="1">
    <location>
        <begin position="1"/>
        <end position="11"/>
    </location>
</feature>
<protein>
    <recommendedName>
        <fullName evidence="4">S-adenosyl-L-methionine-dependent methyltransferase</fullName>
    </recommendedName>
</protein>
<feature type="region of interest" description="Disordered" evidence="1">
    <location>
        <begin position="1"/>
        <end position="39"/>
    </location>
</feature>
<dbReference type="Gene3D" id="3.40.50.150">
    <property type="entry name" value="Vaccinia Virus protein VP39"/>
    <property type="match status" value="1"/>
</dbReference>
<dbReference type="InterPro" id="IPR029063">
    <property type="entry name" value="SAM-dependent_MTases_sf"/>
</dbReference>
<dbReference type="PANTHER" id="PTHR43591:SF10">
    <property type="entry name" value="ABC TRANSMEMBRANE TYPE-1 DOMAIN-CONTAINING PROTEIN-RELATED"/>
    <property type="match status" value="1"/>
</dbReference>
<dbReference type="Pfam" id="PF13489">
    <property type="entry name" value="Methyltransf_23"/>
    <property type="match status" value="1"/>
</dbReference>
<evidence type="ECO:0000313" key="2">
    <source>
        <dbReference type="EMBL" id="KAL1886573.1"/>
    </source>
</evidence>
<dbReference type="Proteomes" id="UP001583193">
    <property type="component" value="Unassembled WGS sequence"/>
</dbReference>
<evidence type="ECO:0008006" key="4">
    <source>
        <dbReference type="Google" id="ProtNLM"/>
    </source>
</evidence>
<evidence type="ECO:0000256" key="1">
    <source>
        <dbReference type="SAM" id="MobiDB-lite"/>
    </source>
</evidence>